<keyword evidence="6" id="KW-1185">Reference proteome</keyword>
<dbReference type="InterPro" id="IPR036188">
    <property type="entry name" value="FAD/NAD-bd_sf"/>
</dbReference>
<dbReference type="PANTHER" id="PTHR23023">
    <property type="entry name" value="DIMETHYLANILINE MONOOXYGENASE"/>
    <property type="match status" value="1"/>
</dbReference>
<comment type="caution">
    <text evidence="5">The sequence shown here is derived from an EMBL/GenBank/DDBJ whole genome shotgun (WGS) entry which is preliminary data.</text>
</comment>
<gene>
    <name evidence="5" type="ORF">AC578_10619</name>
</gene>
<dbReference type="Gene3D" id="3.50.50.60">
    <property type="entry name" value="FAD/NAD(P)-binding domain"/>
    <property type="match status" value="2"/>
</dbReference>
<proteinExistence type="inferred from homology"/>
<evidence type="ECO:0000256" key="1">
    <source>
        <dbReference type="ARBA" id="ARBA00009183"/>
    </source>
</evidence>
<sequence>MRQKVVRKVAVIGAGASGAAAAAALKAEDYFDDIQVFERKEMPGGTWIYDRDPGDLPFTPGALPPQVDKPLKIPDSFPTTTAASTQNRYEKTPIYEQLTTNVPDVAMSFTDSSFAYGPFVPHWIPKQYLENYFSHHHLDQHLRLNTTVEDITALEQNRWRLILRHYDATRHVDDWWQDEFDAVVIANGHYSVPFVPYVPGINEYRNKFPNRVVHSKAFRSAREYANQRVLVIGNSASGYDIAHILVASKLLKGPLYVSRRSPGRWDGKDPPEGMLWKPIITSLNSDDGSILFSDGTVLSKIDKIIYCTGYQPSYPFWNPSSNGRPLYDYHNSRLINNFQHTFIRDFPTLAFIGLPRVLTFRSFEYQAVAVARLWSHRSSRPLPSLQEMKAWEEDRANDTRIRHAKFHQIEWMNGETMDWFRWLFEFAGLPRIEGEGRCPPVLGEETRWAIEHIKKYPEGGAQMFEEEEEEGWEIIGLGKSDVLWFV</sequence>
<dbReference type="GO" id="GO:0050661">
    <property type="term" value="F:NADP binding"/>
    <property type="evidence" value="ECO:0007669"/>
    <property type="project" value="InterPro"/>
</dbReference>
<reference evidence="5 6" key="1">
    <citation type="submission" date="2015-07" db="EMBL/GenBank/DDBJ databases">
        <title>Comparative genomics of the Sigatoka disease complex on banana suggests a link between parallel evolutionary changes in Pseudocercospora fijiensis and Pseudocercospora eumusae and increased virulence on the banana host.</title>
        <authorList>
            <person name="Chang T.-C."/>
            <person name="Salvucci A."/>
            <person name="Crous P.W."/>
            <person name="Stergiopoulos I."/>
        </authorList>
    </citation>
    <scope>NUCLEOTIDE SEQUENCE [LARGE SCALE GENOMIC DNA]</scope>
    <source>
        <strain evidence="5 6">CBS 114824</strain>
    </source>
</reference>
<evidence type="ECO:0000256" key="2">
    <source>
        <dbReference type="ARBA" id="ARBA00022630"/>
    </source>
</evidence>
<dbReference type="Proteomes" id="UP000070133">
    <property type="component" value="Unassembled WGS sequence"/>
</dbReference>
<evidence type="ECO:0000256" key="3">
    <source>
        <dbReference type="ARBA" id="ARBA00022827"/>
    </source>
</evidence>
<comment type="similarity">
    <text evidence="1">Belongs to the FMO family.</text>
</comment>
<dbReference type="Pfam" id="PF13450">
    <property type="entry name" value="NAD_binding_8"/>
    <property type="match status" value="1"/>
</dbReference>
<keyword evidence="4" id="KW-0560">Oxidoreductase</keyword>
<dbReference type="GO" id="GO:0004499">
    <property type="term" value="F:N,N-dimethylaniline monooxygenase activity"/>
    <property type="evidence" value="ECO:0007669"/>
    <property type="project" value="InterPro"/>
</dbReference>
<evidence type="ECO:0008006" key="7">
    <source>
        <dbReference type="Google" id="ProtNLM"/>
    </source>
</evidence>
<dbReference type="InterPro" id="IPR050346">
    <property type="entry name" value="FMO-like"/>
</dbReference>
<dbReference type="InterPro" id="IPR020946">
    <property type="entry name" value="Flavin_mOase-like"/>
</dbReference>
<dbReference type="PRINTS" id="PR00419">
    <property type="entry name" value="ADXRDTASE"/>
</dbReference>
<dbReference type="Pfam" id="PF00743">
    <property type="entry name" value="FMO-like"/>
    <property type="match status" value="2"/>
</dbReference>
<organism evidence="5 6">
    <name type="scientific">Pseudocercospora eumusae</name>
    <dbReference type="NCBI Taxonomy" id="321146"/>
    <lineage>
        <taxon>Eukaryota</taxon>
        <taxon>Fungi</taxon>
        <taxon>Dikarya</taxon>
        <taxon>Ascomycota</taxon>
        <taxon>Pezizomycotina</taxon>
        <taxon>Dothideomycetes</taxon>
        <taxon>Dothideomycetidae</taxon>
        <taxon>Mycosphaerellales</taxon>
        <taxon>Mycosphaerellaceae</taxon>
        <taxon>Pseudocercospora</taxon>
    </lineage>
</organism>
<dbReference type="SUPFAM" id="SSF51905">
    <property type="entry name" value="FAD/NAD(P)-binding domain"/>
    <property type="match status" value="2"/>
</dbReference>
<dbReference type="EMBL" id="LFZN01000035">
    <property type="protein sequence ID" value="KXT02971.1"/>
    <property type="molecule type" value="Genomic_DNA"/>
</dbReference>
<evidence type="ECO:0000313" key="5">
    <source>
        <dbReference type="EMBL" id="KXT02971.1"/>
    </source>
</evidence>
<keyword evidence="2" id="KW-0285">Flavoprotein</keyword>
<dbReference type="AlphaFoldDB" id="A0A139HKD6"/>
<protein>
    <recommendedName>
        <fullName evidence="7">FAD/NAD(P)-binding domain-containing protein</fullName>
    </recommendedName>
</protein>
<accession>A0A139HKD6</accession>
<dbReference type="OrthoDB" id="66881at2759"/>
<keyword evidence="3" id="KW-0274">FAD</keyword>
<evidence type="ECO:0000256" key="4">
    <source>
        <dbReference type="ARBA" id="ARBA00023002"/>
    </source>
</evidence>
<dbReference type="GO" id="GO:0050660">
    <property type="term" value="F:flavin adenine dinucleotide binding"/>
    <property type="evidence" value="ECO:0007669"/>
    <property type="project" value="InterPro"/>
</dbReference>
<name>A0A139HKD6_9PEZI</name>
<evidence type="ECO:0000313" key="6">
    <source>
        <dbReference type="Proteomes" id="UP000070133"/>
    </source>
</evidence>